<sequence length="466" mass="51872">MKNLHRHAWDNFRTLYIPPYRELKLLCFHLLTTNTYNSRHYGEPKILKSSKFGRRVSPRVSNLGRFFVVSNAPIYEANFVLASLSKDGDSQTSKSQPQNSSAQQNTTAGANRTTNSTMRGNNLTNRSEQISNLSSGFINKRDINMDFAPINVNNRQTLRICGRRYCALKITSLARALLAIIFFLIYKDPVTLTKSSALLLTKNKFGKKLSLKRALNLKISSKIPIFENYFSSTIKMQFYIKELRKNPSSSSSTILPKGFEFREIPIVFVVSNAPIYEANFVLASLSKDGDSQTSKSQPQNSSAQQNTTAGANRTTNSTMRGNNLTNRSEQISNLSSGFINKREIFELIQEPSISSVNGHLNNSTALKNAQRPGPDARTSLNSTSQLKGYMNRSIRPADISLPNVSMNKTVVTGSDDEDADTVPGTPPSKKARYLFKRCFESTFNPDNIPGREHVLAADSGSDGESF</sequence>
<feature type="region of interest" description="Disordered" evidence="1">
    <location>
        <begin position="288"/>
        <end position="328"/>
    </location>
</feature>
<dbReference type="Proteomes" id="UP001497623">
    <property type="component" value="Unassembled WGS sequence"/>
</dbReference>
<reference evidence="2 3" key="1">
    <citation type="submission" date="2024-05" db="EMBL/GenBank/DDBJ databases">
        <authorList>
            <person name="Wallberg A."/>
        </authorList>
    </citation>
    <scope>NUCLEOTIDE SEQUENCE [LARGE SCALE GENOMIC DNA]</scope>
</reference>
<dbReference type="EMBL" id="CAXKWB010013506">
    <property type="protein sequence ID" value="CAL4108006.1"/>
    <property type="molecule type" value="Genomic_DNA"/>
</dbReference>
<dbReference type="AlphaFoldDB" id="A0AAV2R216"/>
<protein>
    <submittedName>
        <fullName evidence="2">Uncharacterized protein</fullName>
    </submittedName>
</protein>
<feature type="non-terminal residue" evidence="2">
    <location>
        <position position="466"/>
    </location>
</feature>
<feature type="compositionally biased region" description="Polar residues" evidence="1">
    <location>
        <begin position="291"/>
        <end position="328"/>
    </location>
</feature>
<accession>A0AAV2R216</accession>
<evidence type="ECO:0000313" key="3">
    <source>
        <dbReference type="Proteomes" id="UP001497623"/>
    </source>
</evidence>
<comment type="caution">
    <text evidence="2">The sequence shown here is derived from an EMBL/GenBank/DDBJ whole genome shotgun (WGS) entry which is preliminary data.</text>
</comment>
<evidence type="ECO:0000256" key="1">
    <source>
        <dbReference type="SAM" id="MobiDB-lite"/>
    </source>
</evidence>
<gene>
    <name evidence="2" type="ORF">MNOR_LOCUS18693</name>
</gene>
<feature type="region of interest" description="Disordered" evidence="1">
    <location>
        <begin position="88"/>
        <end position="125"/>
    </location>
</feature>
<keyword evidence="3" id="KW-1185">Reference proteome</keyword>
<proteinExistence type="predicted"/>
<evidence type="ECO:0000313" key="2">
    <source>
        <dbReference type="EMBL" id="CAL4108006.1"/>
    </source>
</evidence>
<feature type="compositionally biased region" description="Polar residues" evidence="1">
    <location>
        <begin position="90"/>
        <end position="125"/>
    </location>
</feature>
<organism evidence="2 3">
    <name type="scientific">Meganyctiphanes norvegica</name>
    <name type="common">Northern krill</name>
    <name type="synonym">Thysanopoda norvegica</name>
    <dbReference type="NCBI Taxonomy" id="48144"/>
    <lineage>
        <taxon>Eukaryota</taxon>
        <taxon>Metazoa</taxon>
        <taxon>Ecdysozoa</taxon>
        <taxon>Arthropoda</taxon>
        <taxon>Crustacea</taxon>
        <taxon>Multicrustacea</taxon>
        <taxon>Malacostraca</taxon>
        <taxon>Eumalacostraca</taxon>
        <taxon>Eucarida</taxon>
        <taxon>Euphausiacea</taxon>
        <taxon>Euphausiidae</taxon>
        <taxon>Meganyctiphanes</taxon>
    </lineage>
</organism>
<name>A0AAV2R216_MEGNR</name>